<dbReference type="EMBL" id="KB644414">
    <property type="protein sequence ID" value="EPS31710.1"/>
    <property type="molecule type" value="Genomic_DNA"/>
</dbReference>
<evidence type="ECO:0000313" key="2">
    <source>
        <dbReference type="EMBL" id="EPS31710.1"/>
    </source>
</evidence>
<keyword evidence="3" id="KW-1185">Reference proteome</keyword>
<feature type="region of interest" description="Disordered" evidence="1">
    <location>
        <begin position="40"/>
        <end position="158"/>
    </location>
</feature>
<dbReference type="STRING" id="933388.S7ZM18"/>
<dbReference type="OrthoDB" id="5303703at2759"/>
<sequence>MAYSTERLEKARRLFPSQSNITSRSEDSYSLRTRSISVNLTSWIDNDKNDSDYSPLQNRRSKRPIRSDNASRSRGRPKKRARGQSPSLTSFEDADDNMDEASSSLFESSDEPSPKDFETFWQPETERDPNQAYHLRPRKNSQVSTTTTLGRKANKKEKSVQSYHPGSCLACQEIGLDCTIADDPFKYPCNNCRDDECDCILVPSPKWKRVCEPCKQRRRTGCSYASGDYDHSQPCWECQQHGFSCFAGPSRYPPPKIHPGETEGPSTSDQHGEDEFQETPVRDVQSRAKGKTPIVHSAADPSSWYTSEDDTEESHGTAAKTVIASPGDEGNQITPALSSPNIPTFDSWNSNPYGTIYRLRTFYPHPLTVLDKNSRLSCHWCSNFAYGIVGLGERKPQVLDFENGRLVELEDGHLAEGKEPSRMCWYCAYARVRIMQCCHNRIEPMMWQANLSAAYEDLVRARAALQDPHSGYFGAPFPESKHAWCSLCQEPASWSCESILVPRVEGVHDPRVVDPVYTGCGLFLCGYCARTVRAFRGDLDQAVTRGNRDINNGTEYRADVDYILRDPKKNHLRRNVGL</sequence>
<reference evidence="2 3" key="1">
    <citation type="journal article" date="2013" name="PLoS ONE">
        <title>Genomic and secretomic analyses reveal unique features of the lignocellulolytic enzyme system of Penicillium decumbens.</title>
        <authorList>
            <person name="Liu G."/>
            <person name="Zhang L."/>
            <person name="Wei X."/>
            <person name="Zou G."/>
            <person name="Qin Y."/>
            <person name="Ma L."/>
            <person name="Li J."/>
            <person name="Zheng H."/>
            <person name="Wang S."/>
            <person name="Wang C."/>
            <person name="Xun L."/>
            <person name="Zhao G.-P."/>
            <person name="Zhou Z."/>
            <person name="Qu Y."/>
        </authorList>
    </citation>
    <scope>NUCLEOTIDE SEQUENCE [LARGE SCALE GENOMIC DNA]</scope>
    <source>
        <strain evidence="3">114-2 / CGMCC 5302</strain>
    </source>
</reference>
<feature type="compositionally biased region" description="Basic residues" evidence="1">
    <location>
        <begin position="73"/>
        <end position="82"/>
    </location>
</feature>
<protein>
    <recommendedName>
        <fullName evidence="4">Zn(2)-C6 fungal-type domain-containing protein</fullName>
    </recommendedName>
</protein>
<dbReference type="AlphaFoldDB" id="S7ZM18"/>
<evidence type="ECO:0000313" key="3">
    <source>
        <dbReference type="Proteomes" id="UP000019376"/>
    </source>
</evidence>
<organism evidence="2 3">
    <name type="scientific">Penicillium oxalicum (strain 114-2 / CGMCC 5302)</name>
    <name type="common">Penicillium decumbens</name>
    <dbReference type="NCBI Taxonomy" id="933388"/>
    <lineage>
        <taxon>Eukaryota</taxon>
        <taxon>Fungi</taxon>
        <taxon>Dikarya</taxon>
        <taxon>Ascomycota</taxon>
        <taxon>Pezizomycotina</taxon>
        <taxon>Eurotiomycetes</taxon>
        <taxon>Eurotiomycetidae</taxon>
        <taxon>Eurotiales</taxon>
        <taxon>Aspergillaceae</taxon>
        <taxon>Penicillium</taxon>
    </lineage>
</organism>
<name>S7ZM18_PENO1</name>
<dbReference type="eggNOG" id="ENOG502SQIU">
    <property type="taxonomic scope" value="Eukaryota"/>
</dbReference>
<dbReference type="Proteomes" id="UP000019376">
    <property type="component" value="Unassembled WGS sequence"/>
</dbReference>
<proteinExistence type="predicted"/>
<gene>
    <name evidence="2" type="ORF">PDE_06667</name>
</gene>
<accession>S7ZM18</accession>
<feature type="compositionally biased region" description="Polar residues" evidence="1">
    <location>
        <begin position="140"/>
        <end position="149"/>
    </location>
</feature>
<feature type="compositionally biased region" description="Basic and acidic residues" evidence="1">
    <location>
        <begin position="112"/>
        <end position="129"/>
    </location>
</feature>
<evidence type="ECO:0000256" key="1">
    <source>
        <dbReference type="SAM" id="MobiDB-lite"/>
    </source>
</evidence>
<evidence type="ECO:0008006" key="4">
    <source>
        <dbReference type="Google" id="ProtNLM"/>
    </source>
</evidence>
<dbReference type="HOGENOM" id="CLU_033923_0_0_1"/>
<feature type="compositionally biased region" description="Basic and acidic residues" evidence="1">
    <location>
        <begin position="270"/>
        <end position="286"/>
    </location>
</feature>
<feature type="region of interest" description="Disordered" evidence="1">
    <location>
        <begin position="254"/>
        <end position="317"/>
    </location>
</feature>
<dbReference type="PhylomeDB" id="S7ZM18"/>